<proteinExistence type="predicted"/>
<dbReference type="Proteomes" id="UP001451303">
    <property type="component" value="Unassembled WGS sequence"/>
</dbReference>
<keyword evidence="2" id="KW-1185">Reference proteome</keyword>
<name>A0ABR3DFU1_NEUIN</name>
<evidence type="ECO:0000313" key="1">
    <source>
        <dbReference type="EMBL" id="KAL0471527.1"/>
    </source>
</evidence>
<dbReference type="EMBL" id="JAVLET010000003">
    <property type="protein sequence ID" value="KAL0471527.1"/>
    <property type="molecule type" value="Genomic_DNA"/>
</dbReference>
<dbReference type="InterPro" id="IPR022085">
    <property type="entry name" value="OpdG"/>
</dbReference>
<sequence>MDLGYNQKHPEIVPYHSLPYVSHASHRCLKTILSTALSILQDALAKELDSLSDPEDWSEFGLMYIEEDTSTPEEVSALREFVEAYNTPNALDAEETARKLMSLNEGRVPCDGDFDKGWRIGRLLYEVGIQMVQYQVAILVLADAVMALPRLDATPEQEVRFGKEKLERWRKLEVFWYDCWSERWDRYNAFRYSTASGAYICANAWVARHLVLHPPDIYYTSELSLAFSRMMLALEKDQWNYPYTITMLNTDVHALIPFLVIAGDIMQIKKNHVHNTREFWQRFSTNRSERSLWKAEKKVDQHEWLTRERWAFWKKRLVWISEQTELSQRTRDEAIMLVQLMTEIEGRGA</sequence>
<comment type="caution">
    <text evidence="1">The sequence shown here is derived from an EMBL/GenBank/DDBJ whole genome shotgun (WGS) entry which is preliminary data.</text>
</comment>
<evidence type="ECO:0000313" key="2">
    <source>
        <dbReference type="Proteomes" id="UP001451303"/>
    </source>
</evidence>
<accession>A0ABR3DFU1</accession>
<reference evidence="1 2" key="1">
    <citation type="submission" date="2023-09" db="EMBL/GenBank/DDBJ databases">
        <title>Multi-omics analysis of a traditional fermented food reveals byproduct-associated fungal strains for waste-to-food upcycling.</title>
        <authorList>
            <consortium name="Lawrence Berkeley National Laboratory"/>
            <person name="Rekdal V.M."/>
            <person name="Villalobos-Escobedo J.M."/>
            <person name="Rodriguez-Valeron N."/>
            <person name="Garcia M.O."/>
            <person name="Vasquez D.P."/>
            <person name="Damayanti I."/>
            <person name="Sorensen P.M."/>
            <person name="Baidoo E.E."/>
            <person name="De Carvalho A.C."/>
            <person name="Riley R."/>
            <person name="Lipzen A."/>
            <person name="He G."/>
            <person name="Yan M."/>
            <person name="Haridas S."/>
            <person name="Daum C."/>
            <person name="Yoshinaga Y."/>
            <person name="Ng V."/>
            <person name="Grigoriev I.V."/>
            <person name="Munk R."/>
            <person name="Nuraida L."/>
            <person name="Wijaya C.H."/>
            <person name="Morales P.-C."/>
            <person name="Keasling J.D."/>
        </authorList>
    </citation>
    <scope>NUCLEOTIDE SEQUENCE [LARGE SCALE GENOMIC DNA]</scope>
    <source>
        <strain evidence="1 2">FGSC 2613</strain>
    </source>
</reference>
<gene>
    <name evidence="1" type="ORF">QR685DRAFT_595919</name>
</gene>
<dbReference type="Pfam" id="PF12311">
    <property type="entry name" value="DUF3632"/>
    <property type="match status" value="1"/>
</dbReference>
<organism evidence="1 2">
    <name type="scientific">Neurospora intermedia</name>
    <dbReference type="NCBI Taxonomy" id="5142"/>
    <lineage>
        <taxon>Eukaryota</taxon>
        <taxon>Fungi</taxon>
        <taxon>Dikarya</taxon>
        <taxon>Ascomycota</taxon>
        <taxon>Pezizomycotina</taxon>
        <taxon>Sordariomycetes</taxon>
        <taxon>Sordariomycetidae</taxon>
        <taxon>Sordariales</taxon>
        <taxon>Sordariaceae</taxon>
        <taxon>Neurospora</taxon>
    </lineage>
</organism>
<protein>
    <submittedName>
        <fullName evidence="1">Uncharacterized protein</fullName>
    </submittedName>
</protein>